<feature type="region of interest" description="Disordered" evidence="2">
    <location>
        <begin position="362"/>
        <end position="444"/>
    </location>
</feature>
<feature type="compositionally biased region" description="Polar residues" evidence="2">
    <location>
        <begin position="427"/>
        <end position="441"/>
    </location>
</feature>
<dbReference type="Pfam" id="PF04195">
    <property type="entry name" value="Transposase_28"/>
    <property type="match status" value="1"/>
</dbReference>
<comment type="caution">
    <text evidence="4">The sequence shown here is derived from an EMBL/GenBank/DDBJ whole genome shotgun (WGS) entry which is preliminary data.</text>
</comment>
<dbReference type="PANTHER" id="PTHR31099">
    <property type="entry name" value="OS06G0165300 PROTEIN"/>
    <property type="match status" value="1"/>
</dbReference>
<dbReference type="PANTHER" id="PTHR31099:SF41">
    <property type="entry name" value="TRANSPOSASE (PUTATIVE), GYPSY TYPE-RELATED"/>
    <property type="match status" value="1"/>
</dbReference>
<evidence type="ECO:0000259" key="3">
    <source>
        <dbReference type="Pfam" id="PF04195"/>
    </source>
</evidence>
<feature type="domain" description="Transposase (putative) gypsy type" evidence="3">
    <location>
        <begin position="62"/>
        <end position="120"/>
    </location>
</feature>
<dbReference type="AlphaFoldDB" id="A0AAD8KBD1"/>
<feature type="compositionally biased region" description="Low complexity" evidence="2">
    <location>
        <begin position="332"/>
        <end position="347"/>
    </location>
</feature>
<evidence type="ECO:0000313" key="5">
    <source>
        <dbReference type="Proteomes" id="UP001229421"/>
    </source>
</evidence>
<sequence>MSDKVKNNMHLCYSKLTDNQLQKLIKKFDIPADLHPTLPPPQTSVYPLPPGKIALYTHFFKTANCRVPFTRFLIKILLYYGIHISQCAPLGIAKIMHFEISCRAIGEVPDLVVFRKFFHITKAGDWYTFERRRSIALSCFTSALSGLKNWKDNFFYVDDRCIPSDMVWRPNNAPPLKDTEPSPHLVNQTLFLDLASIAHPVRKYPEHLLVIGWISRKWPYTLKWPTMSHAGKEIDLSDVLQLDSFEDLTFEGLDMEASDQTFLDRTTSAFQAIRPPNSPTLHGNTDTVNLFEASQSTIPIINLEVAAKRKKTTAAGTKKKIKKNPDGINQVSTNSPPSHSSSLENLSSHLQGEDINRESLAKQIRQQKTPETHDPVTFLNKTPVKPSVDVSSSQLSPRKSPEHTPSPPVRSTLDPPSPFLTPPHQSPLPQKTANPSTSTPASLFKKNSDHSAWVSHEVRMSPLIGHNFSYSAPCDPDQPFIPNWNISNKDSVLDVDVARQFLHNATTPKDLHVLRNLSPMEFSNGAHLHHAQTIGWFSEMHRRWVEAEMKVSDLTEELSTLQSSASSVHQLEQKLIEKTEALQETKTHLTKVQQDLNLALKVSAQEIAKSGNLLQEKNQLDEQLKKNVADQELMKKNFTEQSNELLIRVNAAEQAYDLIKKDLAEKEKVASDLSRTNASLKDQLSKLHQDSQNSRAMKDWLFAEGLDILSKKITKSPEMVTKIAAVNNSMRQLGYRDGVKAGYAYGSHGKSIEEVRPAVVENIQSIAMGAIKECGDVKFQLVSDLQANPQISLSELQKRLGLTVSDASSVLPNLS</sequence>
<organism evidence="4 5">
    <name type="scientific">Tagetes erecta</name>
    <name type="common">African marigold</name>
    <dbReference type="NCBI Taxonomy" id="13708"/>
    <lineage>
        <taxon>Eukaryota</taxon>
        <taxon>Viridiplantae</taxon>
        <taxon>Streptophyta</taxon>
        <taxon>Embryophyta</taxon>
        <taxon>Tracheophyta</taxon>
        <taxon>Spermatophyta</taxon>
        <taxon>Magnoliopsida</taxon>
        <taxon>eudicotyledons</taxon>
        <taxon>Gunneridae</taxon>
        <taxon>Pentapetalae</taxon>
        <taxon>asterids</taxon>
        <taxon>campanulids</taxon>
        <taxon>Asterales</taxon>
        <taxon>Asteraceae</taxon>
        <taxon>Asteroideae</taxon>
        <taxon>Heliantheae alliance</taxon>
        <taxon>Tageteae</taxon>
        <taxon>Tagetes</taxon>
    </lineage>
</organism>
<feature type="compositionally biased region" description="Pro residues" evidence="2">
    <location>
        <begin position="415"/>
        <end position="426"/>
    </location>
</feature>
<accession>A0AAD8KBD1</accession>
<evidence type="ECO:0000256" key="2">
    <source>
        <dbReference type="SAM" id="MobiDB-lite"/>
    </source>
</evidence>
<name>A0AAD8KBD1_TARER</name>
<feature type="compositionally biased region" description="Basic residues" evidence="2">
    <location>
        <begin position="309"/>
        <end position="322"/>
    </location>
</feature>
<keyword evidence="1" id="KW-0175">Coiled coil</keyword>
<feature type="region of interest" description="Disordered" evidence="2">
    <location>
        <begin position="309"/>
        <end position="347"/>
    </location>
</feature>
<dbReference type="InterPro" id="IPR007321">
    <property type="entry name" value="Transposase_28"/>
</dbReference>
<proteinExistence type="predicted"/>
<evidence type="ECO:0000256" key="1">
    <source>
        <dbReference type="SAM" id="Coils"/>
    </source>
</evidence>
<feature type="coiled-coil region" evidence="1">
    <location>
        <begin position="635"/>
        <end position="690"/>
    </location>
</feature>
<evidence type="ECO:0000313" key="4">
    <source>
        <dbReference type="EMBL" id="KAK1418001.1"/>
    </source>
</evidence>
<dbReference type="EMBL" id="JAUHHV010000007">
    <property type="protein sequence ID" value="KAK1418001.1"/>
    <property type="molecule type" value="Genomic_DNA"/>
</dbReference>
<gene>
    <name evidence="4" type="ORF">QVD17_27137</name>
</gene>
<dbReference type="Proteomes" id="UP001229421">
    <property type="component" value="Unassembled WGS sequence"/>
</dbReference>
<keyword evidence="5" id="KW-1185">Reference proteome</keyword>
<reference evidence="4" key="1">
    <citation type="journal article" date="2023" name="bioRxiv">
        <title>Improved chromosome-level genome assembly for marigold (Tagetes erecta).</title>
        <authorList>
            <person name="Jiang F."/>
            <person name="Yuan L."/>
            <person name="Wang S."/>
            <person name="Wang H."/>
            <person name="Xu D."/>
            <person name="Wang A."/>
            <person name="Fan W."/>
        </authorList>
    </citation>
    <scope>NUCLEOTIDE SEQUENCE</scope>
    <source>
        <strain evidence="4">WSJ</strain>
        <tissue evidence="4">Leaf</tissue>
    </source>
</reference>
<protein>
    <recommendedName>
        <fullName evidence="3">Transposase (putative) gypsy type domain-containing protein</fullName>
    </recommendedName>
</protein>